<gene>
    <name evidence="4" type="ORF">JQX14_07125</name>
</gene>
<name>A0A9Q2NKN7_9RHOB</name>
<evidence type="ECO:0000256" key="1">
    <source>
        <dbReference type="ARBA" id="ARBA00022679"/>
    </source>
</evidence>
<evidence type="ECO:0000313" key="4">
    <source>
        <dbReference type="EMBL" id="MBM2354302.1"/>
    </source>
</evidence>
<proteinExistence type="predicted"/>
<comment type="caution">
    <text evidence="4">The sequence shown here is derived from an EMBL/GenBank/DDBJ whole genome shotgun (WGS) entry which is preliminary data.</text>
</comment>
<accession>A0A9Q2NKN7</accession>
<dbReference type="GO" id="GO:0016747">
    <property type="term" value="F:acyltransferase activity, transferring groups other than amino-acyl groups"/>
    <property type="evidence" value="ECO:0007669"/>
    <property type="project" value="InterPro"/>
</dbReference>
<organism evidence="4 5">
    <name type="scientific">Pseudosulfitobacter pseudonitzschiae</name>
    <dbReference type="NCBI Taxonomy" id="1402135"/>
    <lineage>
        <taxon>Bacteria</taxon>
        <taxon>Pseudomonadati</taxon>
        <taxon>Pseudomonadota</taxon>
        <taxon>Alphaproteobacteria</taxon>
        <taxon>Rhodobacterales</taxon>
        <taxon>Roseobacteraceae</taxon>
        <taxon>Pseudosulfitobacter</taxon>
    </lineage>
</organism>
<keyword evidence="2" id="KW-0012">Acyltransferase</keyword>
<dbReference type="Gene3D" id="3.40.630.30">
    <property type="match status" value="1"/>
</dbReference>
<evidence type="ECO:0000313" key="5">
    <source>
        <dbReference type="Proteomes" id="UP000809337"/>
    </source>
</evidence>
<reference evidence="4" key="1">
    <citation type="submission" date="2021-01" db="EMBL/GenBank/DDBJ databases">
        <title>Diatom-associated Roseobacters Show Island Model of Population Structure.</title>
        <authorList>
            <person name="Qu L."/>
            <person name="Feng X."/>
            <person name="Chen Y."/>
            <person name="Li L."/>
            <person name="Wang X."/>
            <person name="Hu Z."/>
            <person name="Wang H."/>
            <person name="Luo H."/>
        </authorList>
    </citation>
    <scope>NUCLEOTIDE SEQUENCE</scope>
    <source>
        <strain evidence="4">SM26-45</strain>
    </source>
</reference>
<dbReference type="PANTHER" id="PTHR43877:SF2">
    <property type="entry name" value="AMINOALKYLPHOSPHONATE N-ACETYLTRANSFERASE-RELATED"/>
    <property type="match status" value="1"/>
</dbReference>
<dbReference type="InterPro" id="IPR050832">
    <property type="entry name" value="Bact_Acetyltransf"/>
</dbReference>
<dbReference type="PANTHER" id="PTHR43877">
    <property type="entry name" value="AMINOALKYLPHOSPHONATE N-ACETYLTRANSFERASE-RELATED-RELATED"/>
    <property type="match status" value="1"/>
</dbReference>
<dbReference type="AlphaFoldDB" id="A0A9Q2NKN7"/>
<protein>
    <submittedName>
        <fullName evidence="4">N-acetyltransferase</fullName>
    </submittedName>
</protein>
<dbReference type="InterPro" id="IPR000182">
    <property type="entry name" value="GNAT_dom"/>
</dbReference>
<dbReference type="EMBL" id="JAFBWN010000003">
    <property type="protein sequence ID" value="MBM2354302.1"/>
    <property type="molecule type" value="Genomic_DNA"/>
</dbReference>
<feature type="domain" description="N-acetyltransferase" evidence="3">
    <location>
        <begin position="4"/>
        <end position="195"/>
    </location>
</feature>
<dbReference type="PROSITE" id="PS51186">
    <property type="entry name" value="GNAT"/>
    <property type="match status" value="1"/>
</dbReference>
<dbReference type="SUPFAM" id="SSF55729">
    <property type="entry name" value="Acyl-CoA N-acyltransferases (Nat)"/>
    <property type="match status" value="1"/>
</dbReference>
<dbReference type="RefSeq" id="WP_231033340.1">
    <property type="nucleotide sequence ID" value="NZ_JAJNGX010000003.1"/>
</dbReference>
<dbReference type="CDD" id="cd04301">
    <property type="entry name" value="NAT_SF"/>
    <property type="match status" value="1"/>
</dbReference>
<sequence>MDYIISSGFEPHERPAVAALFWQAFGDKLRNVMGPPEKALQFLAAQANPDFALVARTPDGAVVGLAGFKTRDGALIGGELNDLAAVYGWFSALWRGSLMSLIERDLNDGTLLMDGISVDATMRGQGVGTALLNAIKAEAIRRGATAVRLDVIDANPRARALYERQGFEAIGTDHLGPLRWIFGFRSSTKMICRLQ</sequence>
<dbReference type="Proteomes" id="UP000809337">
    <property type="component" value="Unassembled WGS sequence"/>
</dbReference>
<evidence type="ECO:0000259" key="3">
    <source>
        <dbReference type="PROSITE" id="PS51186"/>
    </source>
</evidence>
<evidence type="ECO:0000256" key="2">
    <source>
        <dbReference type="ARBA" id="ARBA00023315"/>
    </source>
</evidence>
<dbReference type="Pfam" id="PF00583">
    <property type="entry name" value="Acetyltransf_1"/>
    <property type="match status" value="1"/>
</dbReference>
<keyword evidence="1" id="KW-0808">Transferase</keyword>
<dbReference type="InterPro" id="IPR016181">
    <property type="entry name" value="Acyl_CoA_acyltransferase"/>
</dbReference>